<dbReference type="EMBL" id="BKCJ010420246">
    <property type="protein sequence ID" value="GFA41674.1"/>
    <property type="molecule type" value="Genomic_DNA"/>
</dbReference>
<feature type="region of interest" description="Disordered" evidence="1">
    <location>
        <begin position="344"/>
        <end position="381"/>
    </location>
</feature>
<dbReference type="AlphaFoldDB" id="A0A699JJX3"/>
<reference evidence="4" key="1">
    <citation type="journal article" date="2019" name="Sci. Rep.">
        <title>Draft genome of Tanacetum cinerariifolium, the natural source of mosquito coil.</title>
        <authorList>
            <person name="Yamashiro T."/>
            <person name="Shiraishi A."/>
            <person name="Satake H."/>
            <person name="Nakayama K."/>
        </authorList>
    </citation>
    <scope>NUCLEOTIDE SEQUENCE</scope>
</reference>
<name>A0A699JJX3_TANCI</name>
<evidence type="ECO:0000259" key="2">
    <source>
        <dbReference type="Pfam" id="PF07727"/>
    </source>
</evidence>
<evidence type="ECO:0000259" key="3">
    <source>
        <dbReference type="Pfam" id="PF25597"/>
    </source>
</evidence>
<protein>
    <submittedName>
        <fullName evidence="4">Ribonuclease H-like domain-containing protein</fullName>
    </submittedName>
</protein>
<evidence type="ECO:0000313" key="4">
    <source>
        <dbReference type="EMBL" id="GFA41674.1"/>
    </source>
</evidence>
<feature type="compositionally biased region" description="Low complexity" evidence="1">
    <location>
        <begin position="122"/>
        <end position="136"/>
    </location>
</feature>
<dbReference type="PANTHER" id="PTHR34222:SF99">
    <property type="entry name" value="PROTEIN, PUTATIVE-RELATED"/>
    <property type="match status" value="1"/>
</dbReference>
<sequence>MTREIPPEAKDAFLIISREESHRGIPPSSVKAEKPQVSAFVARQTDNNNNRNRNWSYNKNNANRGNYDSLLCKNCGLKGHTIDRCFELIGYPPGFKRNPNLKPTNGFNNSKSNNVEVKKRSGGTSESKTSGSSTVSLTNEQVMKLMSFLNEKSCSTAQANMVGANQHITNSTKNMFNIVDVTELKLTVGHPNGTLAQITHVGSLGLNNDVVLFDVLVVPEYCVSLLSVHKLIKDIKLVVMFDECKCLVQDLRRGRVLGTGSEFGGLYVFDNDYNKSKKCVLIGYAGGKKAYKLFSLESRNVLYSRDVKFYETISPYKMSSIKTGFDNEKVSDVSSPFFFDFVESETTPKTSSPNDEEEGTSGRDGSMHQPDVESDGSRDNPVQKLITSQAGHDGEHTATPVEENTLSEGNIVPSLEVPVFQNVPEVQTEEVSLIRFKRSSKLPDKLNDYVLDKKVKSSEPSSFEEASNDINWINAMNEEMNALYKARVVAKGFNQKRGIDYDETFSPAVKMETVRCLINLALQQDWKLFQMDLNNAFLYEMSRFKEFLSNNFKIKDLGELKYFLGIEALRTKSGLCLNHRKYCLEMLHEYGLLACRPVMTPLPKNYVLSHNESNGDKYLRNITSYQKVIGKLKYLTMTRLDISYVVQSLSQHMHVPLQSHFDIGLVES</sequence>
<feature type="domain" description="Retroviral polymerase SH3-like" evidence="3">
    <location>
        <begin position="274"/>
        <end position="317"/>
    </location>
</feature>
<feature type="domain" description="Reverse transcriptase Ty1/copia-type" evidence="2">
    <location>
        <begin position="475"/>
        <end position="539"/>
    </location>
</feature>
<feature type="non-terminal residue" evidence="4">
    <location>
        <position position="668"/>
    </location>
</feature>
<comment type="caution">
    <text evidence="4">The sequence shown here is derived from an EMBL/GenBank/DDBJ whole genome shotgun (WGS) entry which is preliminary data.</text>
</comment>
<dbReference type="InterPro" id="IPR013103">
    <property type="entry name" value="RVT_2"/>
</dbReference>
<accession>A0A699JJX3</accession>
<organism evidence="4">
    <name type="scientific">Tanacetum cinerariifolium</name>
    <name type="common">Dalmatian daisy</name>
    <name type="synonym">Chrysanthemum cinerariifolium</name>
    <dbReference type="NCBI Taxonomy" id="118510"/>
    <lineage>
        <taxon>Eukaryota</taxon>
        <taxon>Viridiplantae</taxon>
        <taxon>Streptophyta</taxon>
        <taxon>Embryophyta</taxon>
        <taxon>Tracheophyta</taxon>
        <taxon>Spermatophyta</taxon>
        <taxon>Magnoliopsida</taxon>
        <taxon>eudicotyledons</taxon>
        <taxon>Gunneridae</taxon>
        <taxon>Pentapetalae</taxon>
        <taxon>asterids</taxon>
        <taxon>campanulids</taxon>
        <taxon>Asterales</taxon>
        <taxon>Asteraceae</taxon>
        <taxon>Asteroideae</taxon>
        <taxon>Anthemideae</taxon>
        <taxon>Anthemidinae</taxon>
        <taxon>Tanacetum</taxon>
    </lineage>
</organism>
<evidence type="ECO:0000256" key="1">
    <source>
        <dbReference type="SAM" id="MobiDB-lite"/>
    </source>
</evidence>
<gene>
    <name evidence="4" type="ORF">Tci_613646</name>
</gene>
<dbReference type="Pfam" id="PF25597">
    <property type="entry name" value="SH3_retrovirus"/>
    <property type="match status" value="1"/>
</dbReference>
<dbReference type="PANTHER" id="PTHR34222">
    <property type="entry name" value="GAG_PRE-INTEGRS DOMAIN-CONTAINING PROTEIN"/>
    <property type="match status" value="1"/>
</dbReference>
<dbReference type="InterPro" id="IPR057670">
    <property type="entry name" value="SH3_retrovirus"/>
</dbReference>
<proteinExistence type="predicted"/>
<feature type="region of interest" description="Disordered" evidence="1">
    <location>
        <begin position="97"/>
        <end position="136"/>
    </location>
</feature>
<dbReference type="Pfam" id="PF07727">
    <property type="entry name" value="RVT_2"/>
    <property type="match status" value="1"/>
</dbReference>